<evidence type="ECO:0000256" key="2">
    <source>
        <dbReference type="ARBA" id="ARBA00022771"/>
    </source>
</evidence>
<dbReference type="Pfam" id="PF00078">
    <property type="entry name" value="RVT_1"/>
    <property type="match status" value="1"/>
</dbReference>
<feature type="domain" description="PHD-type" evidence="5">
    <location>
        <begin position="6"/>
        <end position="55"/>
    </location>
</feature>
<name>A0ABM1Y6P7_AEDAL</name>
<dbReference type="CDD" id="cd01650">
    <property type="entry name" value="RT_nLTR_like"/>
    <property type="match status" value="1"/>
</dbReference>
<evidence type="ECO:0000259" key="6">
    <source>
        <dbReference type="PROSITE" id="PS50878"/>
    </source>
</evidence>
<dbReference type="Proteomes" id="UP000069940">
    <property type="component" value="Unassembled WGS sequence"/>
</dbReference>
<dbReference type="PROSITE" id="PS50016">
    <property type="entry name" value="ZF_PHD_2"/>
    <property type="match status" value="1"/>
</dbReference>
<dbReference type="PANTHER" id="PTHR31635:SF196">
    <property type="entry name" value="REVERSE TRANSCRIPTASE DOMAIN-CONTAINING PROTEIN-RELATED"/>
    <property type="match status" value="1"/>
</dbReference>
<dbReference type="SMART" id="SM00249">
    <property type="entry name" value="PHD"/>
    <property type="match status" value="1"/>
</dbReference>
<dbReference type="PROSITE" id="PS50878">
    <property type="entry name" value="RT_POL"/>
    <property type="match status" value="1"/>
</dbReference>
<dbReference type="InterPro" id="IPR011011">
    <property type="entry name" value="Znf_FYVE_PHD"/>
</dbReference>
<evidence type="ECO:0008006" key="9">
    <source>
        <dbReference type="Google" id="ProtNLM"/>
    </source>
</evidence>
<keyword evidence="2 4" id="KW-0863">Zinc-finger</keyword>
<organism evidence="7 8">
    <name type="scientific">Aedes albopictus</name>
    <name type="common">Asian tiger mosquito</name>
    <name type="synonym">Stegomyia albopicta</name>
    <dbReference type="NCBI Taxonomy" id="7160"/>
    <lineage>
        <taxon>Eukaryota</taxon>
        <taxon>Metazoa</taxon>
        <taxon>Ecdysozoa</taxon>
        <taxon>Arthropoda</taxon>
        <taxon>Hexapoda</taxon>
        <taxon>Insecta</taxon>
        <taxon>Pterygota</taxon>
        <taxon>Neoptera</taxon>
        <taxon>Endopterygota</taxon>
        <taxon>Diptera</taxon>
        <taxon>Nematocera</taxon>
        <taxon>Culicoidea</taxon>
        <taxon>Culicidae</taxon>
        <taxon>Culicinae</taxon>
        <taxon>Aedini</taxon>
        <taxon>Aedes</taxon>
        <taxon>Stegomyia</taxon>
    </lineage>
</organism>
<dbReference type="InterPro" id="IPR019787">
    <property type="entry name" value="Znf_PHD-finger"/>
</dbReference>
<dbReference type="PROSITE" id="PS01359">
    <property type="entry name" value="ZF_PHD_1"/>
    <property type="match status" value="1"/>
</dbReference>
<dbReference type="InterPro" id="IPR019786">
    <property type="entry name" value="Zinc_finger_PHD-type_CS"/>
</dbReference>
<evidence type="ECO:0000259" key="5">
    <source>
        <dbReference type="PROSITE" id="PS50016"/>
    </source>
</evidence>
<dbReference type="Pfam" id="PF00628">
    <property type="entry name" value="PHD"/>
    <property type="match status" value="1"/>
</dbReference>
<evidence type="ECO:0000256" key="1">
    <source>
        <dbReference type="ARBA" id="ARBA00022723"/>
    </source>
</evidence>
<feature type="domain" description="Reverse transcriptase" evidence="6">
    <location>
        <begin position="283"/>
        <end position="544"/>
    </location>
</feature>
<reference evidence="7" key="2">
    <citation type="submission" date="2025-05" db="UniProtKB">
        <authorList>
            <consortium name="EnsemblMetazoa"/>
        </authorList>
    </citation>
    <scope>IDENTIFICATION</scope>
    <source>
        <strain evidence="7">Foshan</strain>
    </source>
</reference>
<reference evidence="8" key="1">
    <citation type="journal article" date="2015" name="Proc. Natl. Acad. Sci. U.S.A.">
        <title>Genome sequence of the Asian Tiger mosquito, Aedes albopictus, reveals insights into its biology, genetics, and evolution.</title>
        <authorList>
            <person name="Chen X.G."/>
            <person name="Jiang X."/>
            <person name="Gu J."/>
            <person name="Xu M."/>
            <person name="Wu Y."/>
            <person name="Deng Y."/>
            <person name="Zhang C."/>
            <person name="Bonizzoni M."/>
            <person name="Dermauw W."/>
            <person name="Vontas J."/>
            <person name="Armbruster P."/>
            <person name="Huang X."/>
            <person name="Yang Y."/>
            <person name="Zhang H."/>
            <person name="He W."/>
            <person name="Peng H."/>
            <person name="Liu Y."/>
            <person name="Wu K."/>
            <person name="Chen J."/>
            <person name="Lirakis M."/>
            <person name="Topalis P."/>
            <person name="Van Leeuwen T."/>
            <person name="Hall A.B."/>
            <person name="Jiang X."/>
            <person name="Thorpe C."/>
            <person name="Mueller R.L."/>
            <person name="Sun C."/>
            <person name="Waterhouse R.M."/>
            <person name="Yan G."/>
            <person name="Tu Z.J."/>
            <person name="Fang X."/>
            <person name="James A.A."/>
        </authorList>
    </citation>
    <scope>NUCLEOTIDE SEQUENCE [LARGE SCALE GENOMIC DNA]</scope>
    <source>
        <strain evidence="8">Foshan</strain>
    </source>
</reference>
<dbReference type="InterPro" id="IPR043502">
    <property type="entry name" value="DNA/RNA_pol_sf"/>
</dbReference>
<dbReference type="CDD" id="cd15489">
    <property type="entry name" value="PHD_SF"/>
    <property type="match status" value="1"/>
</dbReference>
<evidence type="ECO:0000256" key="4">
    <source>
        <dbReference type="PROSITE-ProRule" id="PRU00146"/>
    </source>
</evidence>
<proteinExistence type="predicted"/>
<evidence type="ECO:0000313" key="8">
    <source>
        <dbReference type="Proteomes" id="UP000069940"/>
    </source>
</evidence>
<dbReference type="SUPFAM" id="SSF56672">
    <property type="entry name" value="DNA/RNA polymerases"/>
    <property type="match status" value="1"/>
</dbReference>
<dbReference type="GeneID" id="134292168"/>
<keyword evidence="3" id="KW-0862">Zinc</keyword>
<dbReference type="InterPro" id="IPR001965">
    <property type="entry name" value="Znf_PHD"/>
</dbReference>
<dbReference type="SUPFAM" id="SSF57903">
    <property type="entry name" value="FYVE/PHD zinc finger"/>
    <property type="match status" value="1"/>
</dbReference>
<evidence type="ECO:0000313" key="7">
    <source>
        <dbReference type="EnsemblMetazoa" id="AALFPA23_006280.P8138"/>
    </source>
</evidence>
<dbReference type="PANTHER" id="PTHR31635">
    <property type="entry name" value="REVERSE TRANSCRIPTASE DOMAIN-CONTAINING PROTEIN-RELATED"/>
    <property type="match status" value="1"/>
</dbReference>
<dbReference type="EnsemblMetazoa" id="AALFPA23_006280.R8138">
    <property type="protein sequence ID" value="AALFPA23_006280.P8138"/>
    <property type="gene ID" value="AALFPA23_006280"/>
</dbReference>
<protein>
    <recommendedName>
        <fullName evidence="9">PHD-type domain-containing protein</fullName>
    </recommendedName>
</protein>
<keyword evidence="1" id="KW-0479">Metal-binding</keyword>
<sequence length="849" mass="95413">MPETDRFDCKLCQRSSTLGYMVFCAVCREWYHYQCVGVTPAIANESWMCARCAALPSSSRIGELSENDLVFPATNVNVSSTMTTNPQLAAAPNSSVVTIATNSGFTLAGTAAFSTASSTVPPGLVPPTVTGPSGQVPATMISTATIYGQQGRARCHQWSGIEQLSTEFPLARFLQVSVLQRHLLLCTGTSHQEGSLSTNQYFQNLYTAEETHAEAEQEFLSDQIIPDGDEPNTASMSEITTSEIWTAIKTSAPNKSPGPDGIPREFYLRTFDVIHREMNLILNEALAGNFPSEFVDGVIVLVKNKGAGDTVSAYRPISLLNVDYKILSRVLKSRLEIVMRAHRVLGEAQKCGNTDRNIFQATLAIKDRIAQMIHRKQRGKLISFDLEHAFDRVSRRFLSKTMISLGFNGQLVTLLENIAARSSSRILINGKLSQPFPIQRSVRQGDPLSMCLFVIYLHPLLCRLERVCGTDLIVAYADDISVLVTSSEKVERMMTLFRRFGRAGGAKLNLMKTTAIDVGFIDEGTLVVPFLTTVEKVKILGVFYANSIRLMIKLNWEAVIASFSRLIWLHSLRALALHQKVAVLNTYITSKIWYLSSILPAYSIHIAKITAIMGNFLWSRVPARVPMQQLARNREDGGLKLQLPALKSKALLINRHLREKECMPYYRSYMDRVNPTPVRIPADFQCLKQVYQHLSSLPHHILQNPCIVSIHDVFVKQTDVPRIMQKFPAHNWRRIWQNVNDSKIPVKTRSDLYLIVNEKVVTKKLMFVLGRSDNENCEHCGAMVETIQHKYSDCQRISGAWSHFQRRIMATAGGWRRLSIDELLRPTLNGISRRNRKLILELFAFTFLL</sequence>
<keyword evidence="8" id="KW-1185">Reference proteome</keyword>
<dbReference type="RefSeq" id="XP_062717027.1">
    <property type="nucleotide sequence ID" value="XM_062861043.1"/>
</dbReference>
<dbReference type="InterPro" id="IPR013083">
    <property type="entry name" value="Znf_RING/FYVE/PHD"/>
</dbReference>
<evidence type="ECO:0000256" key="3">
    <source>
        <dbReference type="ARBA" id="ARBA00022833"/>
    </source>
</evidence>
<dbReference type="InterPro" id="IPR000477">
    <property type="entry name" value="RT_dom"/>
</dbReference>
<accession>A0ABM1Y6P7</accession>
<dbReference type="Gene3D" id="3.30.40.10">
    <property type="entry name" value="Zinc/RING finger domain, C3HC4 (zinc finger)"/>
    <property type="match status" value="1"/>
</dbReference>